<name>A0A067TQN0_GALM3</name>
<feature type="region of interest" description="Disordered" evidence="1">
    <location>
        <begin position="1"/>
        <end position="80"/>
    </location>
</feature>
<sequence length="80" mass="8073">MESYCKVATGSPMVSDGCFRASNNKGHHSTSPSSRATSSPPVQTSTPTSIADPATNTSTKPSSPSSSTATSVASSATLHR</sequence>
<keyword evidence="3" id="KW-1185">Reference proteome</keyword>
<evidence type="ECO:0000313" key="2">
    <source>
        <dbReference type="EMBL" id="KDR85495.1"/>
    </source>
</evidence>
<protein>
    <submittedName>
        <fullName evidence="2">Uncharacterized protein</fullName>
    </submittedName>
</protein>
<accession>A0A067TQN0</accession>
<organism evidence="2 3">
    <name type="scientific">Galerina marginata (strain CBS 339.88)</name>
    <dbReference type="NCBI Taxonomy" id="685588"/>
    <lineage>
        <taxon>Eukaryota</taxon>
        <taxon>Fungi</taxon>
        <taxon>Dikarya</taxon>
        <taxon>Basidiomycota</taxon>
        <taxon>Agaricomycotina</taxon>
        <taxon>Agaricomycetes</taxon>
        <taxon>Agaricomycetidae</taxon>
        <taxon>Agaricales</taxon>
        <taxon>Agaricineae</taxon>
        <taxon>Strophariaceae</taxon>
        <taxon>Galerina</taxon>
    </lineage>
</organism>
<evidence type="ECO:0000313" key="3">
    <source>
        <dbReference type="Proteomes" id="UP000027222"/>
    </source>
</evidence>
<gene>
    <name evidence="2" type="ORF">GALMADRAFT_234397</name>
</gene>
<reference evidence="3" key="1">
    <citation type="journal article" date="2014" name="Proc. Natl. Acad. Sci. U.S.A.">
        <title>Extensive sampling of basidiomycete genomes demonstrates inadequacy of the white-rot/brown-rot paradigm for wood decay fungi.</title>
        <authorList>
            <person name="Riley R."/>
            <person name="Salamov A.A."/>
            <person name="Brown D.W."/>
            <person name="Nagy L.G."/>
            <person name="Floudas D."/>
            <person name="Held B.W."/>
            <person name="Levasseur A."/>
            <person name="Lombard V."/>
            <person name="Morin E."/>
            <person name="Otillar R."/>
            <person name="Lindquist E.A."/>
            <person name="Sun H."/>
            <person name="LaButti K.M."/>
            <person name="Schmutz J."/>
            <person name="Jabbour D."/>
            <person name="Luo H."/>
            <person name="Baker S.E."/>
            <person name="Pisabarro A.G."/>
            <person name="Walton J.D."/>
            <person name="Blanchette R.A."/>
            <person name="Henrissat B."/>
            <person name="Martin F."/>
            <person name="Cullen D."/>
            <person name="Hibbett D.S."/>
            <person name="Grigoriev I.V."/>
        </authorList>
    </citation>
    <scope>NUCLEOTIDE SEQUENCE [LARGE SCALE GENOMIC DNA]</scope>
    <source>
        <strain evidence="3">CBS 339.88</strain>
    </source>
</reference>
<dbReference type="HOGENOM" id="CLU_2589900_0_0_1"/>
<dbReference type="EMBL" id="KL142367">
    <property type="protein sequence ID" value="KDR85495.1"/>
    <property type="molecule type" value="Genomic_DNA"/>
</dbReference>
<proteinExistence type="predicted"/>
<evidence type="ECO:0000256" key="1">
    <source>
        <dbReference type="SAM" id="MobiDB-lite"/>
    </source>
</evidence>
<feature type="compositionally biased region" description="Low complexity" evidence="1">
    <location>
        <begin position="29"/>
        <end position="80"/>
    </location>
</feature>
<dbReference type="Proteomes" id="UP000027222">
    <property type="component" value="Unassembled WGS sequence"/>
</dbReference>
<dbReference type="AlphaFoldDB" id="A0A067TQN0"/>